<gene>
    <name evidence="2" type="ORF">FK531_04610</name>
</gene>
<dbReference type="InterPro" id="IPR011256">
    <property type="entry name" value="Reg_factor_effector_dom_sf"/>
</dbReference>
<evidence type="ECO:0000313" key="3">
    <source>
        <dbReference type="Proteomes" id="UP000316256"/>
    </source>
</evidence>
<name>A0A541BNU8_9NOCA</name>
<dbReference type="Pfam" id="PF14526">
    <property type="entry name" value="Cass2"/>
    <property type="match status" value="1"/>
</dbReference>
<reference evidence="2 3" key="1">
    <citation type="submission" date="2019-06" db="EMBL/GenBank/DDBJ databases">
        <title>Rhodococcus spaelei sp. nov., isolated from a cave.</title>
        <authorList>
            <person name="Lee S.D."/>
        </authorList>
    </citation>
    <scope>NUCLEOTIDE SEQUENCE [LARGE SCALE GENOMIC DNA]</scope>
    <source>
        <strain evidence="2 3">C9-5</strain>
    </source>
</reference>
<proteinExistence type="predicted"/>
<dbReference type="Gene3D" id="3.20.80.10">
    <property type="entry name" value="Regulatory factor, effector binding domain"/>
    <property type="match status" value="1"/>
</dbReference>
<dbReference type="AlphaFoldDB" id="A0A541BNU8"/>
<dbReference type="EMBL" id="VIGH01000002">
    <property type="protein sequence ID" value="TQF73960.1"/>
    <property type="molecule type" value="Genomic_DNA"/>
</dbReference>
<dbReference type="Proteomes" id="UP000316256">
    <property type="component" value="Unassembled WGS sequence"/>
</dbReference>
<sequence length="151" mass="16976">MEFVELGETLVAGLPVRSPKRPLGKLRDRDVERAWSLILQRDPPGSLASIYTDHSEENHAYYTQVVGYRCSSIDEVLRGHVLARVPGGLYARFASMGEFPDLVRGLWDQVRDAEESGRIDIGFTGAFECYPNEYRIDLYIPVGPMAGECRP</sequence>
<keyword evidence="3" id="KW-1185">Reference proteome</keyword>
<dbReference type="SUPFAM" id="SSF55136">
    <property type="entry name" value="Probable bacterial effector-binding domain"/>
    <property type="match status" value="1"/>
</dbReference>
<organism evidence="2 3">
    <name type="scientific">Rhodococcus spelaei</name>
    <dbReference type="NCBI Taxonomy" id="2546320"/>
    <lineage>
        <taxon>Bacteria</taxon>
        <taxon>Bacillati</taxon>
        <taxon>Actinomycetota</taxon>
        <taxon>Actinomycetes</taxon>
        <taxon>Mycobacteriales</taxon>
        <taxon>Nocardiaceae</taxon>
        <taxon>Rhodococcus</taxon>
    </lineage>
</organism>
<evidence type="ECO:0000259" key="1">
    <source>
        <dbReference type="SMART" id="SM00871"/>
    </source>
</evidence>
<protein>
    <submittedName>
        <fullName evidence="2">AraC family transcriptional regulator</fullName>
    </submittedName>
</protein>
<feature type="domain" description="AraC effector-binding" evidence="1">
    <location>
        <begin position="1"/>
        <end position="143"/>
    </location>
</feature>
<dbReference type="SMART" id="SM00871">
    <property type="entry name" value="AraC_E_bind"/>
    <property type="match status" value="1"/>
</dbReference>
<accession>A0A541BNU8</accession>
<dbReference type="InterPro" id="IPR029441">
    <property type="entry name" value="Cass2"/>
</dbReference>
<evidence type="ECO:0000313" key="2">
    <source>
        <dbReference type="EMBL" id="TQF73960.1"/>
    </source>
</evidence>
<dbReference type="InterPro" id="IPR010499">
    <property type="entry name" value="AraC_E-bd"/>
</dbReference>
<dbReference type="RefSeq" id="WP_142095629.1">
    <property type="nucleotide sequence ID" value="NZ_VIGH01000002.1"/>
</dbReference>
<comment type="caution">
    <text evidence="2">The sequence shown here is derived from an EMBL/GenBank/DDBJ whole genome shotgun (WGS) entry which is preliminary data.</text>
</comment>
<dbReference type="OrthoDB" id="4540146at2"/>